<dbReference type="InterPro" id="IPR023090">
    <property type="entry name" value="UPF0702_alpha/beta_dom_sf"/>
</dbReference>
<evidence type="ECO:0000256" key="6">
    <source>
        <dbReference type="ARBA" id="ARBA00023136"/>
    </source>
</evidence>
<feature type="domain" description="YetF-like N-terminal transmembrane" evidence="9">
    <location>
        <begin position="4"/>
        <end position="78"/>
    </location>
</feature>
<proteinExistence type="inferred from homology"/>
<feature type="transmembrane region" description="Helical" evidence="7">
    <location>
        <begin position="6"/>
        <end position="24"/>
    </location>
</feature>
<evidence type="ECO:0000256" key="4">
    <source>
        <dbReference type="ARBA" id="ARBA00022692"/>
    </source>
</evidence>
<feature type="transmembrane region" description="Helical" evidence="7">
    <location>
        <begin position="58"/>
        <end position="78"/>
    </location>
</feature>
<keyword evidence="11" id="KW-1185">Reference proteome</keyword>
<dbReference type="EMBL" id="MBTG01000012">
    <property type="protein sequence ID" value="OPH57853.1"/>
    <property type="molecule type" value="Genomic_DNA"/>
</dbReference>
<dbReference type="Pfam" id="PF20730">
    <property type="entry name" value="YetF_N"/>
    <property type="match status" value="1"/>
</dbReference>
<dbReference type="Proteomes" id="UP000190626">
    <property type="component" value="Unassembled WGS sequence"/>
</dbReference>
<dbReference type="STRING" id="1469647.BC351_05015"/>
<feature type="domain" description="YetF C-terminal" evidence="8">
    <location>
        <begin position="81"/>
        <end position="213"/>
    </location>
</feature>
<dbReference type="RefSeq" id="WP_079413506.1">
    <property type="nucleotide sequence ID" value="NZ_MBTG01000012.1"/>
</dbReference>
<organism evidence="10 11">
    <name type="scientific">Paenibacillus ferrarius</name>
    <dbReference type="NCBI Taxonomy" id="1469647"/>
    <lineage>
        <taxon>Bacteria</taxon>
        <taxon>Bacillati</taxon>
        <taxon>Bacillota</taxon>
        <taxon>Bacilli</taxon>
        <taxon>Bacillales</taxon>
        <taxon>Paenibacillaceae</taxon>
        <taxon>Paenibacillus</taxon>
    </lineage>
</organism>
<keyword evidence="4 7" id="KW-0812">Transmembrane</keyword>
<evidence type="ECO:0000256" key="7">
    <source>
        <dbReference type="SAM" id="Phobius"/>
    </source>
</evidence>
<evidence type="ECO:0000313" key="10">
    <source>
        <dbReference type="EMBL" id="OPH57853.1"/>
    </source>
</evidence>
<evidence type="ECO:0000259" key="8">
    <source>
        <dbReference type="Pfam" id="PF04239"/>
    </source>
</evidence>
<dbReference type="InterPro" id="IPR007353">
    <property type="entry name" value="DUF421"/>
</dbReference>
<accession>A0A1V4HLA5</accession>
<comment type="similarity">
    <text evidence="2">Belongs to the UPF0702 family.</text>
</comment>
<evidence type="ECO:0008006" key="12">
    <source>
        <dbReference type="Google" id="ProtNLM"/>
    </source>
</evidence>
<dbReference type="AlphaFoldDB" id="A0A1V4HLA5"/>
<evidence type="ECO:0000256" key="1">
    <source>
        <dbReference type="ARBA" id="ARBA00004651"/>
    </source>
</evidence>
<evidence type="ECO:0000259" key="9">
    <source>
        <dbReference type="Pfam" id="PF20730"/>
    </source>
</evidence>
<dbReference type="Pfam" id="PF04239">
    <property type="entry name" value="DUF421"/>
    <property type="match status" value="1"/>
</dbReference>
<dbReference type="InterPro" id="IPR048454">
    <property type="entry name" value="YetF_N"/>
</dbReference>
<evidence type="ECO:0000313" key="11">
    <source>
        <dbReference type="Proteomes" id="UP000190626"/>
    </source>
</evidence>
<evidence type="ECO:0000256" key="3">
    <source>
        <dbReference type="ARBA" id="ARBA00022475"/>
    </source>
</evidence>
<dbReference type="Gene3D" id="3.30.240.20">
    <property type="entry name" value="bsu07140 like domains"/>
    <property type="match status" value="2"/>
</dbReference>
<keyword evidence="5 7" id="KW-1133">Transmembrane helix</keyword>
<name>A0A1V4HLA5_9BACL</name>
<dbReference type="PANTHER" id="PTHR34582:SF6">
    <property type="entry name" value="UPF0702 TRANSMEMBRANE PROTEIN YCAP"/>
    <property type="match status" value="1"/>
</dbReference>
<dbReference type="OrthoDB" id="9778331at2"/>
<protein>
    <recommendedName>
        <fullName evidence="12">DUF421 domain-containing protein</fullName>
    </recommendedName>
</protein>
<dbReference type="GO" id="GO:0005886">
    <property type="term" value="C:plasma membrane"/>
    <property type="evidence" value="ECO:0007669"/>
    <property type="project" value="UniProtKB-SubCell"/>
</dbReference>
<comment type="caution">
    <text evidence="10">The sequence shown here is derived from an EMBL/GenBank/DDBJ whole genome shotgun (WGS) entry which is preliminary data.</text>
</comment>
<reference evidence="11" key="1">
    <citation type="submission" date="2016-07" db="EMBL/GenBank/DDBJ databases">
        <authorList>
            <person name="Florea S."/>
            <person name="Webb J.S."/>
            <person name="Jaromczyk J."/>
            <person name="Schardl C.L."/>
        </authorList>
    </citation>
    <scope>NUCLEOTIDE SEQUENCE [LARGE SCALE GENOMIC DNA]</scope>
    <source>
        <strain evidence="11">CY1</strain>
    </source>
</reference>
<evidence type="ECO:0000256" key="2">
    <source>
        <dbReference type="ARBA" id="ARBA00006448"/>
    </source>
</evidence>
<gene>
    <name evidence="10" type="ORF">BC351_05015</name>
</gene>
<evidence type="ECO:0000256" key="5">
    <source>
        <dbReference type="ARBA" id="ARBA00022989"/>
    </source>
</evidence>
<keyword evidence="6 7" id="KW-0472">Membrane</keyword>
<sequence length="223" mass="24709">MQILDTLLRVVIAFSALLIWSRIIGKKLLSLMTFFDFVTGVTFGALGGNIIFNHTVSLWTGVVALSSFSILALAADYISLKSLKGRALLEGEPTLIIDHGELKVKTLKKARLAATDLAMLLRKQGIFSLQDVEMAYFETDGSISISKKPSEKSPTCQDLNIKSPSKNIPVLCIVDGKMMDKQLSEIGKNKEWLENVLKVKNICLEHVFLAQINKDGQIHFVMK</sequence>
<feature type="transmembrane region" description="Helical" evidence="7">
    <location>
        <begin position="31"/>
        <end position="52"/>
    </location>
</feature>
<keyword evidence="3" id="KW-1003">Cell membrane</keyword>
<comment type="subcellular location">
    <subcellularLocation>
        <location evidence="1">Cell membrane</location>
        <topology evidence="1">Multi-pass membrane protein</topology>
    </subcellularLocation>
</comment>
<dbReference type="PANTHER" id="PTHR34582">
    <property type="entry name" value="UPF0702 TRANSMEMBRANE PROTEIN YCAP"/>
    <property type="match status" value="1"/>
</dbReference>